<organism evidence="7 8">
    <name type="scientific">Durusdinium trenchii</name>
    <dbReference type="NCBI Taxonomy" id="1381693"/>
    <lineage>
        <taxon>Eukaryota</taxon>
        <taxon>Sar</taxon>
        <taxon>Alveolata</taxon>
        <taxon>Dinophyceae</taxon>
        <taxon>Suessiales</taxon>
        <taxon>Symbiodiniaceae</taxon>
        <taxon>Durusdinium</taxon>
    </lineage>
</organism>
<comment type="caution">
    <text evidence="7">The sequence shown here is derived from an EMBL/GenBank/DDBJ whole genome shotgun (WGS) entry which is preliminary data.</text>
</comment>
<dbReference type="Proteomes" id="UP001642484">
    <property type="component" value="Unassembled WGS sequence"/>
</dbReference>
<protein>
    <recommendedName>
        <fullName evidence="6">RING-type domain-containing protein</fullName>
    </recommendedName>
</protein>
<evidence type="ECO:0000256" key="4">
    <source>
        <dbReference type="PROSITE-ProRule" id="PRU00175"/>
    </source>
</evidence>
<keyword evidence="3" id="KW-0862">Zinc</keyword>
<keyword evidence="2 4" id="KW-0863">Zinc-finger</keyword>
<evidence type="ECO:0000256" key="3">
    <source>
        <dbReference type="ARBA" id="ARBA00022833"/>
    </source>
</evidence>
<evidence type="ECO:0000313" key="7">
    <source>
        <dbReference type="EMBL" id="CAK9007068.1"/>
    </source>
</evidence>
<dbReference type="PROSITE" id="PS50089">
    <property type="entry name" value="ZF_RING_2"/>
    <property type="match status" value="1"/>
</dbReference>
<feature type="compositionally biased region" description="Low complexity" evidence="5">
    <location>
        <begin position="1"/>
        <end position="21"/>
    </location>
</feature>
<dbReference type="Gene3D" id="3.30.40.10">
    <property type="entry name" value="Zinc/RING finger domain, C3HC4 (zinc finger)"/>
    <property type="match status" value="1"/>
</dbReference>
<dbReference type="InterPro" id="IPR001841">
    <property type="entry name" value="Znf_RING"/>
</dbReference>
<dbReference type="PANTHER" id="PTHR45969">
    <property type="entry name" value="RING ZINC FINGER PROTEIN-RELATED"/>
    <property type="match status" value="1"/>
</dbReference>
<evidence type="ECO:0000256" key="1">
    <source>
        <dbReference type="ARBA" id="ARBA00022723"/>
    </source>
</evidence>
<evidence type="ECO:0000313" key="8">
    <source>
        <dbReference type="Proteomes" id="UP001642484"/>
    </source>
</evidence>
<dbReference type="SUPFAM" id="SSF57850">
    <property type="entry name" value="RING/U-box"/>
    <property type="match status" value="1"/>
</dbReference>
<evidence type="ECO:0000259" key="6">
    <source>
        <dbReference type="PROSITE" id="PS50089"/>
    </source>
</evidence>
<name>A0ABP0IY60_9DINO</name>
<feature type="compositionally biased region" description="Polar residues" evidence="5">
    <location>
        <begin position="191"/>
        <end position="208"/>
    </location>
</feature>
<keyword evidence="1" id="KW-0479">Metal-binding</keyword>
<reference evidence="7 8" key="1">
    <citation type="submission" date="2024-02" db="EMBL/GenBank/DDBJ databases">
        <authorList>
            <person name="Chen Y."/>
            <person name="Shah S."/>
            <person name="Dougan E. K."/>
            <person name="Thang M."/>
            <person name="Chan C."/>
        </authorList>
    </citation>
    <scope>NUCLEOTIDE SEQUENCE [LARGE SCALE GENOMIC DNA]</scope>
</reference>
<accession>A0ABP0IY60</accession>
<dbReference type="Pfam" id="PF13639">
    <property type="entry name" value="zf-RING_2"/>
    <property type="match status" value="1"/>
</dbReference>
<feature type="region of interest" description="Disordered" evidence="5">
    <location>
        <begin position="184"/>
        <end position="211"/>
    </location>
</feature>
<dbReference type="SMART" id="SM00184">
    <property type="entry name" value="RING"/>
    <property type="match status" value="1"/>
</dbReference>
<proteinExistence type="predicted"/>
<dbReference type="EMBL" id="CAXAMN010003969">
    <property type="protein sequence ID" value="CAK9007068.1"/>
    <property type="molecule type" value="Genomic_DNA"/>
</dbReference>
<keyword evidence="8" id="KW-1185">Reference proteome</keyword>
<evidence type="ECO:0000256" key="5">
    <source>
        <dbReference type="SAM" id="MobiDB-lite"/>
    </source>
</evidence>
<feature type="domain" description="RING-type" evidence="6">
    <location>
        <begin position="240"/>
        <end position="288"/>
    </location>
</feature>
<dbReference type="InterPro" id="IPR013083">
    <property type="entry name" value="Znf_RING/FYVE/PHD"/>
</dbReference>
<evidence type="ECO:0000256" key="2">
    <source>
        <dbReference type="ARBA" id="ARBA00022771"/>
    </source>
</evidence>
<feature type="region of interest" description="Disordered" evidence="5">
    <location>
        <begin position="1"/>
        <end position="27"/>
    </location>
</feature>
<dbReference type="PANTHER" id="PTHR45969:SF69">
    <property type="entry name" value="FINGER DOMAIN PROTEIN, PUTATIVE (AFU_ORTHOLOGUE AFUA_3G12190)-RELATED"/>
    <property type="match status" value="1"/>
</dbReference>
<sequence length="383" mass="40566">MASGSSQRPPTAPAAQAQCPSGYPRTIRLGPTISGSPLVARTTAPEVAAPDSSQLESVAVPQRRLVAAGPCRSTIPVTVSRAQPSAPAVCRAGQTPEGTSVASRARVTAEGAQTARAVQATTQSTPVWRRVAPASTAHLSARGRSARGATAAYPGPQGFRPWASASTLPQEAAEGGWQSLLQAARERSRTNRASASLQGQAAATQNSTSRASSMMSASALRALEAMVQDVDDFGSEEGACSICLGTEATQVAELRCGNRHRFHKSCITTWMVASIAMSDGMFRCPLCRKGLNMGQGRRDVLDLSLQELTAVERLLEDVRFAVLEQRSMIEQRTLDENLAASAPGGNPSWTQLRAAQIRALMLEDRVAELRSAVYELQSRLSLL</sequence>
<gene>
    <name evidence="7" type="ORF">CCMP2556_LOCUS8683</name>
</gene>